<feature type="domain" description="CusB-like beta-barrel" evidence="4">
    <location>
        <begin position="262"/>
        <end position="338"/>
    </location>
</feature>
<evidence type="ECO:0000313" key="6">
    <source>
        <dbReference type="Proteomes" id="UP000564677"/>
    </source>
</evidence>
<gene>
    <name evidence="5" type="ORF">FHR20_002967</name>
</gene>
<evidence type="ECO:0000313" key="5">
    <source>
        <dbReference type="EMBL" id="NIJ66005.1"/>
    </source>
</evidence>
<dbReference type="SUPFAM" id="SSF111369">
    <property type="entry name" value="HlyD-like secretion proteins"/>
    <property type="match status" value="1"/>
</dbReference>
<keyword evidence="6" id="KW-1185">Reference proteome</keyword>
<dbReference type="Gene3D" id="2.40.50.100">
    <property type="match status" value="1"/>
</dbReference>
<sequence>MTETVPPAPSPEALPRRRQIAYVLAGAAILLAAIVLASLLHRQDPDPAETPGEPGIFQATPDQYAAMEIRAVGTAADGATVRATGTISVDEDRSTPVLPPLTGQVTRVFVEAGQRVAHGQPLFEIRSTERAQGANSLVAAAAQRDTARAQLGIAQGNAQREELIYRNGGGALRDYQQAKSELVAAQAAMRTADAAYVVARNQIAIQGGTAGDIARIARGGLAGNAIVRAPIGGIVANRAISAGQYLGAASEGPALVITDPASVWLVAQVAESDASRVRVGDQVTVTTPAAPGRHFTAQVRMIGSALDPNTHRLPVRAVIANPDGVLKPQMFASFAIAAPARAAPGTALVVPAEAVIREGDNARVWVAQPGRRLVARNVAVAEGPGDGTIRITAGLRPGERIVTKGAIFVNEAGIPG</sequence>
<evidence type="ECO:0000259" key="4">
    <source>
        <dbReference type="Pfam" id="PF25954"/>
    </source>
</evidence>
<dbReference type="Pfam" id="PF25954">
    <property type="entry name" value="Beta-barrel_RND_2"/>
    <property type="match status" value="1"/>
</dbReference>
<dbReference type="Proteomes" id="UP000564677">
    <property type="component" value="Unassembled WGS sequence"/>
</dbReference>
<reference evidence="5 6" key="1">
    <citation type="submission" date="2020-03" db="EMBL/GenBank/DDBJ databases">
        <title>Genomic Encyclopedia of Type Strains, Phase IV (KMG-IV): sequencing the most valuable type-strain genomes for metagenomic binning, comparative biology and taxonomic classification.</title>
        <authorList>
            <person name="Goeker M."/>
        </authorList>
    </citation>
    <scope>NUCLEOTIDE SEQUENCE [LARGE SCALE GENOMIC DNA]</scope>
    <source>
        <strain evidence="5 6">DSM 4733</strain>
    </source>
</reference>
<keyword evidence="2" id="KW-0813">Transport</keyword>
<evidence type="ECO:0000256" key="1">
    <source>
        <dbReference type="ARBA" id="ARBA00009477"/>
    </source>
</evidence>
<proteinExistence type="inferred from homology"/>
<organism evidence="5 6">
    <name type="scientific">Sphingomonas leidyi</name>
    <dbReference type="NCBI Taxonomy" id="68569"/>
    <lineage>
        <taxon>Bacteria</taxon>
        <taxon>Pseudomonadati</taxon>
        <taxon>Pseudomonadota</taxon>
        <taxon>Alphaproteobacteria</taxon>
        <taxon>Sphingomonadales</taxon>
        <taxon>Sphingomonadaceae</taxon>
        <taxon>Sphingomonas</taxon>
    </lineage>
</organism>
<dbReference type="NCBIfam" id="TIGR01730">
    <property type="entry name" value="RND_mfp"/>
    <property type="match status" value="1"/>
</dbReference>
<dbReference type="Gene3D" id="2.40.420.20">
    <property type="match status" value="1"/>
</dbReference>
<keyword evidence="3" id="KW-0812">Transmembrane</keyword>
<evidence type="ECO:0000256" key="3">
    <source>
        <dbReference type="SAM" id="Phobius"/>
    </source>
</evidence>
<protein>
    <submittedName>
        <fullName evidence="5">Cobalt-zinc-cadmium efflux system membrane fusion protein</fullName>
    </submittedName>
</protein>
<feature type="transmembrane region" description="Helical" evidence="3">
    <location>
        <begin position="20"/>
        <end position="40"/>
    </location>
</feature>
<dbReference type="GO" id="GO:0046914">
    <property type="term" value="F:transition metal ion binding"/>
    <property type="evidence" value="ECO:0007669"/>
    <property type="project" value="TreeGrafter"/>
</dbReference>
<dbReference type="AlphaFoldDB" id="A0A7X5V178"/>
<keyword evidence="3" id="KW-1133">Transmembrane helix</keyword>
<evidence type="ECO:0000256" key="2">
    <source>
        <dbReference type="ARBA" id="ARBA00022448"/>
    </source>
</evidence>
<keyword evidence="3" id="KW-0472">Membrane</keyword>
<name>A0A7X5V178_9SPHN</name>
<comment type="caution">
    <text evidence="5">The sequence shown here is derived from an EMBL/GenBank/DDBJ whole genome shotgun (WGS) entry which is preliminary data.</text>
</comment>
<dbReference type="RefSeq" id="WP_167300299.1">
    <property type="nucleotide sequence ID" value="NZ_JAASQV010000002.1"/>
</dbReference>
<dbReference type="InterPro" id="IPR051909">
    <property type="entry name" value="MFP_Cation_Efflux"/>
</dbReference>
<dbReference type="GO" id="GO:0060003">
    <property type="term" value="P:copper ion export"/>
    <property type="evidence" value="ECO:0007669"/>
    <property type="project" value="TreeGrafter"/>
</dbReference>
<dbReference type="FunFam" id="2.40.30.170:FF:000010">
    <property type="entry name" value="Efflux RND transporter periplasmic adaptor subunit"/>
    <property type="match status" value="1"/>
</dbReference>
<accession>A0A7X5V178</accession>
<dbReference type="EMBL" id="JAASQV010000002">
    <property type="protein sequence ID" value="NIJ66005.1"/>
    <property type="molecule type" value="Genomic_DNA"/>
</dbReference>
<dbReference type="GO" id="GO:0015679">
    <property type="term" value="P:plasma membrane copper ion transport"/>
    <property type="evidence" value="ECO:0007669"/>
    <property type="project" value="TreeGrafter"/>
</dbReference>
<dbReference type="GO" id="GO:0022857">
    <property type="term" value="F:transmembrane transporter activity"/>
    <property type="evidence" value="ECO:0007669"/>
    <property type="project" value="InterPro"/>
</dbReference>
<dbReference type="PANTHER" id="PTHR30097">
    <property type="entry name" value="CATION EFFLUX SYSTEM PROTEIN CUSB"/>
    <property type="match status" value="1"/>
</dbReference>
<comment type="similarity">
    <text evidence="1">Belongs to the membrane fusion protein (MFP) (TC 8.A.1) family.</text>
</comment>
<dbReference type="InterPro" id="IPR058792">
    <property type="entry name" value="Beta-barrel_RND_2"/>
</dbReference>
<dbReference type="GO" id="GO:0030288">
    <property type="term" value="C:outer membrane-bounded periplasmic space"/>
    <property type="evidence" value="ECO:0007669"/>
    <property type="project" value="TreeGrafter"/>
</dbReference>
<dbReference type="PANTHER" id="PTHR30097:SF15">
    <property type="entry name" value="CATION EFFLUX SYSTEM PROTEIN CUSB"/>
    <property type="match status" value="1"/>
</dbReference>
<dbReference type="GO" id="GO:0016020">
    <property type="term" value="C:membrane"/>
    <property type="evidence" value="ECO:0007669"/>
    <property type="project" value="InterPro"/>
</dbReference>
<dbReference type="Gene3D" id="2.40.30.170">
    <property type="match status" value="1"/>
</dbReference>
<dbReference type="InterPro" id="IPR006143">
    <property type="entry name" value="RND_pump_MFP"/>
</dbReference>